<organism evidence="2 3">
    <name type="scientific">Puccinia graminis f. sp. tritici</name>
    <dbReference type="NCBI Taxonomy" id="56615"/>
    <lineage>
        <taxon>Eukaryota</taxon>
        <taxon>Fungi</taxon>
        <taxon>Dikarya</taxon>
        <taxon>Basidiomycota</taxon>
        <taxon>Pucciniomycotina</taxon>
        <taxon>Pucciniomycetes</taxon>
        <taxon>Pucciniales</taxon>
        <taxon>Pucciniaceae</taxon>
        <taxon>Puccinia</taxon>
    </lineage>
</organism>
<dbReference type="AlphaFoldDB" id="A0A5B0PHP6"/>
<dbReference type="EMBL" id="VDEP01000340">
    <property type="protein sequence ID" value="KAA1100563.1"/>
    <property type="molecule type" value="Genomic_DNA"/>
</dbReference>
<evidence type="ECO:0000313" key="3">
    <source>
        <dbReference type="Proteomes" id="UP000325313"/>
    </source>
</evidence>
<evidence type="ECO:0000313" key="2">
    <source>
        <dbReference type="EMBL" id="KAA1100563.1"/>
    </source>
</evidence>
<sequence>MLRAKRGLDRETLPGSALFRLGCGSRSGASWYVGTAGHCRQCHTGRHLPPGEDKVRTTQSSGTRLYGETIPTELGADGTEHTSIPGRAACIGPRYSCF</sequence>
<dbReference type="Proteomes" id="UP000325313">
    <property type="component" value="Unassembled WGS sequence"/>
</dbReference>
<feature type="region of interest" description="Disordered" evidence="1">
    <location>
        <begin position="46"/>
        <end position="81"/>
    </location>
</feature>
<comment type="caution">
    <text evidence="2">The sequence shown here is derived from an EMBL/GenBank/DDBJ whole genome shotgun (WGS) entry which is preliminary data.</text>
</comment>
<protein>
    <submittedName>
        <fullName evidence="2">Uncharacterized protein</fullName>
    </submittedName>
</protein>
<name>A0A5B0PHP6_PUCGR</name>
<accession>A0A5B0PHP6</accession>
<reference evidence="2 3" key="1">
    <citation type="submission" date="2019-05" db="EMBL/GenBank/DDBJ databases">
        <title>Emergence of the Ug99 lineage of the wheat stem rust pathogen through somatic hybridization.</title>
        <authorList>
            <person name="Li F."/>
            <person name="Upadhyaya N.M."/>
            <person name="Sperschneider J."/>
            <person name="Matny O."/>
            <person name="Nguyen-Phuc H."/>
            <person name="Mago R."/>
            <person name="Raley C."/>
            <person name="Miller M.E."/>
            <person name="Silverstein K.A.T."/>
            <person name="Henningsen E."/>
            <person name="Hirsch C.D."/>
            <person name="Visser B."/>
            <person name="Pretorius Z.A."/>
            <person name="Steffenson B.J."/>
            <person name="Schwessinger B."/>
            <person name="Dodds P.N."/>
            <person name="Figueroa M."/>
        </authorList>
    </citation>
    <scope>NUCLEOTIDE SEQUENCE [LARGE SCALE GENOMIC DNA]</scope>
    <source>
        <strain evidence="2 3">Ug99</strain>
    </source>
</reference>
<evidence type="ECO:0000256" key="1">
    <source>
        <dbReference type="SAM" id="MobiDB-lite"/>
    </source>
</evidence>
<gene>
    <name evidence="2" type="ORF">PGTUg99_022997</name>
</gene>
<proteinExistence type="predicted"/>